<feature type="transmembrane region" description="Helical" evidence="2">
    <location>
        <begin position="56"/>
        <end position="89"/>
    </location>
</feature>
<protein>
    <submittedName>
        <fullName evidence="3">Uncharacterized protein</fullName>
    </submittedName>
</protein>
<sequence length="181" mass="19301">MLIALVFTAIAGGRDDNTVVTKSKTAAPPSATNVPPSATNVPPSATKDPRLDQRLFVFGIASLVCLLLITAEFFTAWIAVPAVVIAMIARALLTNDRVLECGYIKLLQANKIIALIALKGKSAYAKLDRSFAISFSTRENLPEDRALLLAATTAVKDCSDNWDQKISAARARAEATTVRAA</sequence>
<evidence type="ECO:0000313" key="3">
    <source>
        <dbReference type="EMBL" id="KAG7600313.1"/>
    </source>
</evidence>
<keyword evidence="2" id="KW-1133">Transmembrane helix</keyword>
<keyword evidence="4" id="KW-1185">Reference proteome</keyword>
<evidence type="ECO:0000256" key="2">
    <source>
        <dbReference type="SAM" id="Phobius"/>
    </source>
</evidence>
<dbReference type="AlphaFoldDB" id="A0A8T2CRN5"/>
<name>A0A8T2CRN5_ARASU</name>
<reference evidence="3 4" key="1">
    <citation type="submission" date="2020-12" db="EMBL/GenBank/DDBJ databases">
        <title>Concerted genomic and epigenomic changes stabilize Arabidopsis allopolyploids.</title>
        <authorList>
            <person name="Chen Z."/>
        </authorList>
    </citation>
    <scope>NUCLEOTIDE SEQUENCE [LARGE SCALE GENOMIC DNA]</scope>
    <source>
        <strain evidence="3">As9502</strain>
        <tissue evidence="3">Leaf</tissue>
    </source>
</reference>
<organism evidence="3 4">
    <name type="scientific">Arabidopsis suecica</name>
    <name type="common">Swedish thale-cress</name>
    <name type="synonym">Cardaminopsis suecica</name>
    <dbReference type="NCBI Taxonomy" id="45249"/>
    <lineage>
        <taxon>Eukaryota</taxon>
        <taxon>Viridiplantae</taxon>
        <taxon>Streptophyta</taxon>
        <taxon>Embryophyta</taxon>
        <taxon>Tracheophyta</taxon>
        <taxon>Spermatophyta</taxon>
        <taxon>Magnoliopsida</taxon>
        <taxon>eudicotyledons</taxon>
        <taxon>Gunneridae</taxon>
        <taxon>Pentapetalae</taxon>
        <taxon>rosids</taxon>
        <taxon>malvids</taxon>
        <taxon>Brassicales</taxon>
        <taxon>Brassicaceae</taxon>
        <taxon>Camelineae</taxon>
        <taxon>Arabidopsis</taxon>
    </lineage>
</organism>
<keyword evidence="2" id="KW-0472">Membrane</keyword>
<feature type="region of interest" description="Disordered" evidence="1">
    <location>
        <begin position="24"/>
        <end position="46"/>
    </location>
</feature>
<feature type="compositionally biased region" description="Polar residues" evidence="1">
    <location>
        <begin position="24"/>
        <end position="43"/>
    </location>
</feature>
<keyword evidence="2" id="KW-0812">Transmembrane</keyword>
<dbReference type="EMBL" id="JAEFBJ010000006">
    <property type="protein sequence ID" value="KAG7600313.1"/>
    <property type="molecule type" value="Genomic_DNA"/>
</dbReference>
<proteinExistence type="predicted"/>
<comment type="caution">
    <text evidence="3">The sequence shown here is derived from an EMBL/GenBank/DDBJ whole genome shotgun (WGS) entry which is preliminary data.</text>
</comment>
<dbReference type="Proteomes" id="UP000694251">
    <property type="component" value="Chromosome 6"/>
</dbReference>
<evidence type="ECO:0000313" key="4">
    <source>
        <dbReference type="Proteomes" id="UP000694251"/>
    </source>
</evidence>
<accession>A0A8T2CRN5</accession>
<feature type="non-terminal residue" evidence="3">
    <location>
        <position position="181"/>
    </location>
</feature>
<evidence type="ECO:0000256" key="1">
    <source>
        <dbReference type="SAM" id="MobiDB-lite"/>
    </source>
</evidence>
<gene>
    <name evidence="3" type="ORF">ISN44_As06g044300</name>
</gene>